<proteinExistence type="predicted"/>
<dbReference type="AlphaFoldDB" id="A1CPS8"/>
<sequence>MVTTVLMFVVGPVGRNTCPLYKVYSHFLVRHYGTVREADVRGEELAVVVLITDPPHGDSVRSQAERETLV</sequence>
<dbReference type="GeneID" id="4701140"/>
<dbReference type="EMBL" id="DS027059">
    <property type="protein sequence ID" value="EAW07649.1"/>
    <property type="molecule type" value="Genomic_DNA"/>
</dbReference>
<keyword evidence="2" id="KW-1185">Reference proteome</keyword>
<dbReference type="VEuPathDB" id="FungiDB:ACLA_023630"/>
<dbReference type="HOGENOM" id="CLU_2757314_0_0_1"/>
<evidence type="ECO:0000313" key="1">
    <source>
        <dbReference type="EMBL" id="EAW07649.1"/>
    </source>
</evidence>
<protein>
    <submittedName>
        <fullName evidence="1">Uncharacterized protein</fullName>
    </submittedName>
</protein>
<dbReference type="RefSeq" id="XP_001269075.1">
    <property type="nucleotide sequence ID" value="XM_001269074.1"/>
</dbReference>
<reference evidence="1 2" key="1">
    <citation type="journal article" date="2008" name="PLoS Genet.">
        <title>Genomic islands in the pathogenic filamentous fungus Aspergillus fumigatus.</title>
        <authorList>
            <person name="Fedorova N.D."/>
            <person name="Khaldi N."/>
            <person name="Joardar V.S."/>
            <person name="Maiti R."/>
            <person name="Amedeo P."/>
            <person name="Anderson M.J."/>
            <person name="Crabtree J."/>
            <person name="Silva J.C."/>
            <person name="Badger J.H."/>
            <person name="Albarraq A."/>
            <person name="Angiuoli S."/>
            <person name="Bussey H."/>
            <person name="Bowyer P."/>
            <person name="Cotty P.J."/>
            <person name="Dyer P.S."/>
            <person name="Egan A."/>
            <person name="Galens K."/>
            <person name="Fraser-Liggett C.M."/>
            <person name="Haas B.J."/>
            <person name="Inman J.M."/>
            <person name="Kent R."/>
            <person name="Lemieux S."/>
            <person name="Malavazi I."/>
            <person name="Orvis J."/>
            <person name="Roemer T."/>
            <person name="Ronning C.M."/>
            <person name="Sundaram J.P."/>
            <person name="Sutton G."/>
            <person name="Turner G."/>
            <person name="Venter J.C."/>
            <person name="White O.R."/>
            <person name="Whitty B.R."/>
            <person name="Youngman P."/>
            <person name="Wolfe K.H."/>
            <person name="Goldman G.H."/>
            <person name="Wortman J.R."/>
            <person name="Jiang B."/>
            <person name="Denning D.W."/>
            <person name="Nierman W.C."/>
        </authorList>
    </citation>
    <scope>NUCLEOTIDE SEQUENCE [LARGE SCALE GENOMIC DNA]</scope>
    <source>
        <strain evidence="2">ATCC 1007 / CBS 513.65 / DSM 816 / NCTC 3887 / NRRL 1</strain>
    </source>
</reference>
<gene>
    <name evidence="1" type="ORF">ACLA_023630</name>
</gene>
<organism evidence="1 2">
    <name type="scientific">Aspergillus clavatus (strain ATCC 1007 / CBS 513.65 / DSM 816 / NCTC 3887 / NRRL 1 / QM 1276 / 107)</name>
    <dbReference type="NCBI Taxonomy" id="344612"/>
    <lineage>
        <taxon>Eukaryota</taxon>
        <taxon>Fungi</taxon>
        <taxon>Dikarya</taxon>
        <taxon>Ascomycota</taxon>
        <taxon>Pezizomycotina</taxon>
        <taxon>Eurotiomycetes</taxon>
        <taxon>Eurotiomycetidae</taxon>
        <taxon>Eurotiales</taxon>
        <taxon>Aspergillaceae</taxon>
        <taxon>Aspergillus</taxon>
        <taxon>Aspergillus subgen. Fumigati</taxon>
    </lineage>
</organism>
<dbReference type="KEGG" id="act:ACLA_023630"/>
<accession>A1CPS8</accession>
<name>A1CPS8_ASPCL</name>
<evidence type="ECO:0000313" key="2">
    <source>
        <dbReference type="Proteomes" id="UP000006701"/>
    </source>
</evidence>
<dbReference type="Proteomes" id="UP000006701">
    <property type="component" value="Unassembled WGS sequence"/>
</dbReference>